<sequence>MEVAIENIVSLTTASNLVVNKLIKHEVTVAITTKAMFAKEPKWTTVMARNMRQVVSSTVETLADAPKQEEHKFNLRLTGFEAKKGETENELV</sequence>
<name>A0ABP1AYQ0_9BRYO</name>
<organism evidence="1 2">
    <name type="scientific">Sphagnum jensenii</name>
    <dbReference type="NCBI Taxonomy" id="128206"/>
    <lineage>
        <taxon>Eukaryota</taxon>
        <taxon>Viridiplantae</taxon>
        <taxon>Streptophyta</taxon>
        <taxon>Embryophyta</taxon>
        <taxon>Bryophyta</taxon>
        <taxon>Sphagnophytina</taxon>
        <taxon>Sphagnopsida</taxon>
        <taxon>Sphagnales</taxon>
        <taxon>Sphagnaceae</taxon>
        <taxon>Sphagnum</taxon>
    </lineage>
</organism>
<evidence type="ECO:0000313" key="2">
    <source>
        <dbReference type="Proteomes" id="UP001497522"/>
    </source>
</evidence>
<proteinExistence type="predicted"/>
<gene>
    <name evidence="1" type="ORF">CSSPJE1EN2_LOCUS10719</name>
</gene>
<reference evidence="1" key="1">
    <citation type="submission" date="2024-03" db="EMBL/GenBank/DDBJ databases">
        <authorList>
            <consortium name="ELIXIR-Norway"/>
            <consortium name="Elixir Norway"/>
        </authorList>
    </citation>
    <scope>NUCLEOTIDE SEQUENCE</scope>
</reference>
<accession>A0ABP1AYQ0</accession>
<evidence type="ECO:0000313" key="1">
    <source>
        <dbReference type="EMBL" id="CAK9867724.1"/>
    </source>
</evidence>
<keyword evidence="2" id="KW-1185">Reference proteome</keyword>
<dbReference type="EMBL" id="OZ023718">
    <property type="protein sequence ID" value="CAK9867724.1"/>
    <property type="molecule type" value="Genomic_DNA"/>
</dbReference>
<protein>
    <submittedName>
        <fullName evidence="1">Uncharacterized protein</fullName>
    </submittedName>
</protein>
<dbReference type="Proteomes" id="UP001497522">
    <property type="component" value="Chromosome 17"/>
</dbReference>